<keyword evidence="1" id="KW-1133">Transmembrane helix</keyword>
<accession>A0AAD4MQ80</accession>
<keyword evidence="4" id="KW-1185">Reference proteome</keyword>
<keyword evidence="1" id="KW-0472">Membrane</keyword>
<sequence length="129" mass="14716">MVLKSTLLFLTLAIIPTGKSELAQTEIEDGEKCTQMRSVLVNVRKTHGDLSSVKNDTVWSELCKHYKRFADCIEGVWTVNETDFKDALEKDYKEKCKSYLASNTAVFGLTFVSLVTPLLFFVIALFYRY</sequence>
<protein>
    <submittedName>
        <fullName evidence="3">Uncharacterized protein</fullName>
    </submittedName>
</protein>
<evidence type="ECO:0000256" key="1">
    <source>
        <dbReference type="SAM" id="Phobius"/>
    </source>
</evidence>
<gene>
    <name evidence="3" type="ORF">DdX_16509</name>
</gene>
<organism evidence="3 4">
    <name type="scientific">Ditylenchus destructor</name>
    <dbReference type="NCBI Taxonomy" id="166010"/>
    <lineage>
        <taxon>Eukaryota</taxon>
        <taxon>Metazoa</taxon>
        <taxon>Ecdysozoa</taxon>
        <taxon>Nematoda</taxon>
        <taxon>Chromadorea</taxon>
        <taxon>Rhabditida</taxon>
        <taxon>Tylenchina</taxon>
        <taxon>Tylenchomorpha</taxon>
        <taxon>Sphaerularioidea</taxon>
        <taxon>Anguinidae</taxon>
        <taxon>Anguininae</taxon>
        <taxon>Ditylenchus</taxon>
    </lineage>
</organism>
<keyword evidence="1" id="KW-0812">Transmembrane</keyword>
<evidence type="ECO:0000256" key="2">
    <source>
        <dbReference type="SAM" id="SignalP"/>
    </source>
</evidence>
<comment type="caution">
    <text evidence="3">The sequence shown here is derived from an EMBL/GenBank/DDBJ whole genome shotgun (WGS) entry which is preliminary data.</text>
</comment>
<proteinExistence type="predicted"/>
<reference evidence="3" key="1">
    <citation type="submission" date="2022-01" db="EMBL/GenBank/DDBJ databases">
        <title>Genome Sequence Resource for Two Populations of Ditylenchus destructor, the Migratory Endoparasitic Phytonematode.</title>
        <authorList>
            <person name="Zhang H."/>
            <person name="Lin R."/>
            <person name="Xie B."/>
        </authorList>
    </citation>
    <scope>NUCLEOTIDE SEQUENCE</scope>
    <source>
        <strain evidence="3">BazhouSP</strain>
    </source>
</reference>
<name>A0AAD4MQ80_9BILA</name>
<feature type="signal peptide" evidence="2">
    <location>
        <begin position="1"/>
        <end position="20"/>
    </location>
</feature>
<evidence type="ECO:0000313" key="4">
    <source>
        <dbReference type="Proteomes" id="UP001201812"/>
    </source>
</evidence>
<evidence type="ECO:0000313" key="3">
    <source>
        <dbReference type="EMBL" id="KAI1700760.1"/>
    </source>
</evidence>
<dbReference type="EMBL" id="JAKKPZ010000135">
    <property type="protein sequence ID" value="KAI1700760.1"/>
    <property type="molecule type" value="Genomic_DNA"/>
</dbReference>
<dbReference type="AlphaFoldDB" id="A0AAD4MQ80"/>
<keyword evidence="2" id="KW-0732">Signal</keyword>
<feature type="transmembrane region" description="Helical" evidence="1">
    <location>
        <begin position="105"/>
        <end position="127"/>
    </location>
</feature>
<dbReference type="Proteomes" id="UP001201812">
    <property type="component" value="Unassembled WGS sequence"/>
</dbReference>
<feature type="chain" id="PRO_5042045120" evidence="2">
    <location>
        <begin position="21"/>
        <end position="129"/>
    </location>
</feature>